<evidence type="ECO:0000256" key="5">
    <source>
        <dbReference type="ARBA" id="ARBA00022723"/>
    </source>
</evidence>
<dbReference type="GO" id="GO:0003677">
    <property type="term" value="F:DNA binding"/>
    <property type="evidence" value="ECO:0007669"/>
    <property type="project" value="InterPro"/>
</dbReference>
<dbReference type="PRINTS" id="PR00300">
    <property type="entry name" value="CLPPROTEASEA"/>
</dbReference>
<evidence type="ECO:0000256" key="3">
    <source>
        <dbReference type="ARBA" id="ARBA00022695"/>
    </source>
</evidence>
<keyword evidence="4 11" id="KW-0235">DNA replication</keyword>
<dbReference type="Pfam" id="PF12170">
    <property type="entry name" value="DNA_pol3_tau_5"/>
    <property type="match status" value="1"/>
</dbReference>
<comment type="similarity">
    <text evidence="1 11">Belongs to the DnaX/STICHEL family.</text>
</comment>
<evidence type="ECO:0000256" key="2">
    <source>
        <dbReference type="ARBA" id="ARBA00022679"/>
    </source>
</evidence>
<dbReference type="CDD" id="cd00009">
    <property type="entry name" value="AAA"/>
    <property type="match status" value="1"/>
</dbReference>
<dbReference type="InterPro" id="IPR008921">
    <property type="entry name" value="DNA_pol3_clamp-load_cplx_C"/>
</dbReference>
<keyword evidence="5" id="KW-0479">Metal-binding</keyword>
<keyword evidence="7" id="KW-0862">Zinc</keyword>
<dbReference type="RefSeq" id="WP_120354259.1">
    <property type="nucleotide sequence ID" value="NZ_RAQO01000004.1"/>
</dbReference>
<evidence type="ECO:0000256" key="9">
    <source>
        <dbReference type="ARBA" id="ARBA00022932"/>
    </source>
</evidence>
<evidence type="ECO:0000256" key="6">
    <source>
        <dbReference type="ARBA" id="ARBA00022741"/>
    </source>
</evidence>
<dbReference type="InterPro" id="IPR021029">
    <property type="entry name" value="DNA_pol_III_tau_dom-5"/>
</dbReference>
<dbReference type="NCBIfam" id="NF005942">
    <property type="entry name" value="PRK07994.1"/>
    <property type="match status" value="1"/>
</dbReference>
<evidence type="ECO:0000256" key="7">
    <source>
        <dbReference type="ARBA" id="ARBA00022833"/>
    </source>
</evidence>
<dbReference type="CDD" id="cd18137">
    <property type="entry name" value="HLD_clamp_pol_III_gamma_tau"/>
    <property type="match status" value="1"/>
</dbReference>
<evidence type="ECO:0000259" key="13">
    <source>
        <dbReference type="SMART" id="SM00382"/>
    </source>
</evidence>
<name>A0A420EHX2_9ALTE</name>
<dbReference type="Pfam" id="PF13177">
    <property type="entry name" value="DNA_pol3_delta2"/>
    <property type="match status" value="1"/>
</dbReference>
<reference evidence="14 15" key="1">
    <citation type="submission" date="2018-09" db="EMBL/GenBank/DDBJ databases">
        <authorList>
            <person name="Wang Z."/>
        </authorList>
    </citation>
    <scope>NUCLEOTIDE SEQUENCE [LARGE SCALE GENOMIC DNA]</scope>
    <source>
        <strain evidence="14 15">ALS 81</strain>
    </source>
</reference>
<dbReference type="GO" id="GO:0006261">
    <property type="term" value="P:DNA-templated DNA replication"/>
    <property type="evidence" value="ECO:0007669"/>
    <property type="project" value="TreeGrafter"/>
</dbReference>
<dbReference type="GO" id="GO:0009360">
    <property type="term" value="C:DNA polymerase III complex"/>
    <property type="evidence" value="ECO:0007669"/>
    <property type="project" value="InterPro"/>
</dbReference>
<dbReference type="Gene3D" id="3.40.50.300">
    <property type="entry name" value="P-loop containing nucleotide triphosphate hydrolases"/>
    <property type="match status" value="1"/>
</dbReference>
<evidence type="ECO:0000256" key="10">
    <source>
        <dbReference type="ARBA" id="ARBA00049244"/>
    </source>
</evidence>
<evidence type="ECO:0000256" key="4">
    <source>
        <dbReference type="ARBA" id="ARBA00022705"/>
    </source>
</evidence>
<dbReference type="GO" id="GO:0046872">
    <property type="term" value="F:metal ion binding"/>
    <property type="evidence" value="ECO:0007669"/>
    <property type="project" value="UniProtKB-KW"/>
</dbReference>
<dbReference type="Gene3D" id="3.30.300.150">
    <property type="entry name" value="DNA polymerase III, tau subunit, domain V"/>
    <property type="match status" value="1"/>
</dbReference>
<keyword evidence="9 11" id="KW-0239">DNA-directed DNA polymerase</keyword>
<dbReference type="InterPro" id="IPR045085">
    <property type="entry name" value="HLD_clamp_pol_III_gamma_tau"/>
</dbReference>
<dbReference type="InterPro" id="IPR027417">
    <property type="entry name" value="P-loop_NTPase"/>
</dbReference>
<accession>A0A420EHX2</accession>
<evidence type="ECO:0000313" key="15">
    <source>
        <dbReference type="Proteomes" id="UP000286482"/>
    </source>
</evidence>
<dbReference type="FunFam" id="1.10.8.60:FF:000013">
    <property type="entry name" value="DNA polymerase III subunit gamma/tau"/>
    <property type="match status" value="1"/>
</dbReference>
<keyword evidence="6 11" id="KW-0547">Nucleotide-binding</keyword>
<dbReference type="Proteomes" id="UP000286482">
    <property type="component" value="Unassembled WGS sequence"/>
</dbReference>
<dbReference type="InterPro" id="IPR001270">
    <property type="entry name" value="ClpA/B"/>
</dbReference>
<evidence type="ECO:0000256" key="8">
    <source>
        <dbReference type="ARBA" id="ARBA00022840"/>
    </source>
</evidence>
<dbReference type="InterPro" id="IPR003593">
    <property type="entry name" value="AAA+_ATPase"/>
</dbReference>
<gene>
    <name evidence="11" type="primary">dnaX</name>
    <name evidence="14" type="ORF">DBZ36_07375</name>
</gene>
<keyword evidence="8 11" id="KW-0067">ATP-binding</keyword>
<dbReference type="FunFam" id="3.40.50.300:FF:000014">
    <property type="entry name" value="DNA polymerase III subunit gamma/tau"/>
    <property type="match status" value="1"/>
</dbReference>
<protein>
    <recommendedName>
        <fullName evidence="11">DNA polymerase III subunit gamma/tau</fullName>
        <ecNumber evidence="11">2.7.7.7</ecNumber>
    </recommendedName>
</protein>
<dbReference type="EC" id="2.7.7.7" evidence="11"/>
<dbReference type="SUPFAM" id="SSF48019">
    <property type="entry name" value="post-AAA+ oligomerization domain-like"/>
    <property type="match status" value="1"/>
</dbReference>
<sequence>MAFKALARTWRPQTFADVVGQEHVLTALVNSLEQNSVHHAYLFTGTRGVGKTSIARLFAKSLNCEQGVSSSPCGECSSCKAVEQGNYVDLLEIDAASRTKVEDTRELLENVQYRPSIGRYKIYLIDEVHMLSRHSFNALLKTLEEPPEHVKFLLATTDPQKLPITVISRCLQFQLKAFSQNTIANQLVKILSQEQRSYDRAALDAISEAANGSMRDALSLSDQALALGGGQITHAQVLAMLGNIDPHQLTQLLCYVVSGDADQAFRKLEELSQFAPDYQQLHHQLAKLLHQIAMSQVLPGREKNETMLSLAAQLDPQQLQLYYQIVVNASQDLQFAPSPKLAFEMTLLRLIAFVPENESNAVFAPSALNDGDRSKGQVEVERAPAIAGQNNPSSLDQSQALIQEQDELLAQAQQQGYSAEPSPSKVHTPDPNRSSQEQSYIAHAAVDSEPVPKHDESVLQSPVAAVEIASAVQTEQLAQNRQDAASQAIPEARASASEHPVSSSTQDLVALRDRMRQRGQGPKKTEQVDPAPITASTKPSRPSHDLNTELVENTHKAPNVDPKLIDYSPERLDEWWELQTDQLNLGPIARQMCRAAVLSFDGQWHLWVAPEAAALAKQNSLIEIQNELTALLGLNHNVDLQYAHIDGRRNPALITQQRHIDNLDAAAQRLSVDTNVSFIVHNLGGVMQEQSLRYLD</sequence>
<feature type="region of interest" description="Disordered" evidence="12">
    <location>
        <begin position="411"/>
        <end position="438"/>
    </location>
</feature>
<dbReference type="PANTHER" id="PTHR11669">
    <property type="entry name" value="REPLICATION FACTOR C / DNA POLYMERASE III GAMMA-TAU SUBUNIT"/>
    <property type="match status" value="1"/>
</dbReference>
<dbReference type="Gene3D" id="1.10.8.60">
    <property type="match status" value="1"/>
</dbReference>
<dbReference type="AlphaFoldDB" id="A0A420EHX2"/>
<dbReference type="OrthoDB" id="9810148at2"/>
<dbReference type="FunFam" id="1.20.272.10:FF:000003">
    <property type="entry name" value="DNA polymerase III subunit gamma/tau"/>
    <property type="match status" value="1"/>
</dbReference>
<keyword evidence="2 11" id="KW-0808">Transferase</keyword>
<dbReference type="InterPro" id="IPR038249">
    <property type="entry name" value="PolIII_tau_V_sf"/>
</dbReference>
<evidence type="ECO:0000256" key="1">
    <source>
        <dbReference type="ARBA" id="ARBA00006360"/>
    </source>
</evidence>
<dbReference type="NCBIfam" id="TIGR02397">
    <property type="entry name" value="dnaX_nterm"/>
    <property type="match status" value="1"/>
</dbReference>
<organism evidence="14 15">
    <name type="scientific">Alginatibacterium sediminis</name>
    <dbReference type="NCBI Taxonomy" id="2164068"/>
    <lineage>
        <taxon>Bacteria</taxon>
        <taxon>Pseudomonadati</taxon>
        <taxon>Pseudomonadota</taxon>
        <taxon>Gammaproteobacteria</taxon>
        <taxon>Alteromonadales</taxon>
        <taxon>Alteromonadaceae</taxon>
        <taxon>Alginatibacterium</taxon>
    </lineage>
</organism>
<dbReference type="InterPro" id="IPR012763">
    <property type="entry name" value="DNA_pol_III_sug/sutau_N"/>
</dbReference>
<dbReference type="Gene3D" id="1.20.272.10">
    <property type="match status" value="1"/>
</dbReference>
<feature type="region of interest" description="Disordered" evidence="12">
    <location>
        <begin position="477"/>
        <end position="546"/>
    </location>
</feature>
<keyword evidence="15" id="KW-1185">Reference proteome</keyword>
<dbReference type="Pfam" id="PF12169">
    <property type="entry name" value="DNA_pol3_gamma3"/>
    <property type="match status" value="1"/>
</dbReference>
<feature type="domain" description="AAA+ ATPase" evidence="13">
    <location>
        <begin position="37"/>
        <end position="178"/>
    </location>
</feature>
<comment type="catalytic activity">
    <reaction evidence="10 11">
        <text>DNA(n) + a 2'-deoxyribonucleoside 5'-triphosphate = DNA(n+1) + diphosphate</text>
        <dbReference type="Rhea" id="RHEA:22508"/>
        <dbReference type="Rhea" id="RHEA-COMP:17339"/>
        <dbReference type="Rhea" id="RHEA-COMP:17340"/>
        <dbReference type="ChEBI" id="CHEBI:33019"/>
        <dbReference type="ChEBI" id="CHEBI:61560"/>
        <dbReference type="ChEBI" id="CHEBI:173112"/>
        <dbReference type="EC" id="2.7.7.7"/>
    </reaction>
</comment>
<dbReference type="Pfam" id="PF22608">
    <property type="entry name" value="DNAX_ATPase_lid"/>
    <property type="match status" value="1"/>
</dbReference>
<evidence type="ECO:0000256" key="12">
    <source>
        <dbReference type="SAM" id="MobiDB-lite"/>
    </source>
</evidence>
<proteinExistence type="inferred from homology"/>
<dbReference type="PANTHER" id="PTHR11669:SF0">
    <property type="entry name" value="PROTEIN STICHEL-LIKE 2"/>
    <property type="match status" value="1"/>
</dbReference>
<dbReference type="GO" id="GO:0005524">
    <property type="term" value="F:ATP binding"/>
    <property type="evidence" value="ECO:0007669"/>
    <property type="project" value="UniProtKB-KW"/>
</dbReference>
<dbReference type="NCBIfam" id="NF004046">
    <property type="entry name" value="PRK05563.1"/>
    <property type="match status" value="1"/>
</dbReference>
<dbReference type="InterPro" id="IPR022754">
    <property type="entry name" value="DNA_pol_III_gamma-3"/>
</dbReference>
<dbReference type="SUPFAM" id="SSF52540">
    <property type="entry name" value="P-loop containing nucleoside triphosphate hydrolases"/>
    <property type="match status" value="1"/>
</dbReference>
<dbReference type="InterPro" id="IPR050238">
    <property type="entry name" value="DNA_Rep/Repair_Clamp_Loader"/>
</dbReference>
<evidence type="ECO:0000256" key="11">
    <source>
        <dbReference type="RuleBase" id="RU364063"/>
    </source>
</evidence>
<comment type="function">
    <text evidence="11">DNA polymerase III is a complex, multichain enzyme responsible for most of the replicative synthesis in bacteria. This DNA polymerase also exhibits 3' to 5' exonuclease activity.</text>
</comment>
<keyword evidence="3 11" id="KW-0548">Nucleotidyltransferase</keyword>
<comment type="caution">
    <text evidence="14">The sequence shown here is derived from an EMBL/GenBank/DDBJ whole genome shotgun (WGS) entry which is preliminary data.</text>
</comment>
<dbReference type="SMART" id="SM00382">
    <property type="entry name" value="AAA"/>
    <property type="match status" value="1"/>
</dbReference>
<dbReference type="EMBL" id="RAQO01000004">
    <property type="protein sequence ID" value="RKF20254.1"/>
    <property type="molecule type" value="Genomic_DNA"/>
</dbReference>
<evidence type="ECO:0000313" key="14">
    <source>
        <dbReference type="EMBL" id="RKF20254.1"/>
    </source>
</evidence>
<comment type="subunit">
    <text evidence="11">DNA polymerase III contains a core (composed of alpha, epsilon and theta chains) that associates with a tau subunit. This core dimerizes to form the POLIII' complex. PolIII' associates with the gamma complex (composed of gamma, delta, delta', psi and chi chains) and with the beta chain to form the complete DNA polymerase III complex.</text>
</comment>
<dbReference type="GO" id="GO:0003887">
    <property type="term" value="F:DNA-directed DNA polymerase activity"/>
    <property type="evidence" value="ECO:0007669"/>
    <property type="project" value="UniProtKB-KW"/>
</dbReference>